<comment type="caution">
    <text evidence="1">The sequence shown here is derived from an EMBL/GenBank/DDBJ whole genome shotgun (WGS) entry which is preliminary data.</text>
</comment>
<dbReference type="AlphaFoldDB" id="A0A0F8YXE4"/>
<proteinExistence type="predicted"/>
<feature type="non-terminal residue" evidence="1">
    <location>
        <position position="84"/>
    </location>
</feature>
<reference evidence="1" key="1">
    <citation type="journal article" date="2015" name="Nature">
        <title>Complex archaea that bridge the gap between prokaryotes and eukaryotes.</title>
        <authorList>
            <person name="Spang A."/>
            <person name="Saw J.H."/>
            <person name="Jorgensen S.L."/>
            <person name="Zaremba-Niedzwiedzka K."/>
            <person name="Martijn J."/>
            <person name="Lind A.E."/>
            <person name="van Eijk R."/>
            <person name="Schleper C."/>
            <person name="Guy L."/>
            <person name="Ettema T.J."/>
        </authorList>
    </citation>
    <scope>NUCLEOTIDE SEQUENCE</scope>
</reference>
<accession>A0A0F8YXE4</accession>
<evidence type="ECO:0000313" key="1">
    <source>
        <dbReference type="EMBL" id="KKK78500.1"/>
    </source>
</evidence>
<protein>
    <submittedName>
        <fullName evidence="1">Uncharacterized protein</fullName>
    </submittedName>
</protein>
<name>A0A0F8YXE4_9ZZZZ</name>
<sequence length="84" mass="9328">MTKCTPTCDAEKAVLVEALTSLRARATRSGDASTLEHRIRMADTDIRLIDVALANTSSSALLARGERLERWVNLFLKRVIEVTK</sequence>
<gene>
    <name evidence="1" type="ORF">LCGC14_2842990</name>
</gene>
<organism evidence="1">
    <name type="scientific">marine sediment metagenome</name>
    <dbReference type="NCBI Taxonomy" id="412755"/>
    <lineage>
        <taxon>unclassified sequences</taxon>
        <taxon>metagenomes</taxon>
        <taxon>ecological metagenomes</taxon>
    </lineage>
</organism>
<dbReference type="EMBL" id="LAZR01054464">
    <property type="protein sequence ID" value="KKK78500.1"/>
    <property type="molecule type" value="Genomic_DNA"/>
</dbReference>